<evidence type="ECO:0000313" key="1">
    <source>
        <dbReference type="EMBL" id="PIS08922.1"/>
    </source>
</evidence>
<reference evidence="2" key="1">
    <citation type="submission" date="2017-09" db="EMBL/GenBank/DDBJ databases">
        <title>Depth-based differentiation of microbial function through sediment-hosted aquifers and enrichment of novel symbionts in the deep terrestrial subsurface.</title>
        <authorList>
            <person name="Probst A.J."/>
            <person name="Ladd B."/>
            <person name="Jarett J.K."/>
            <person name="Geller-Mcgrath D.E."/>
            <person name="Sieber C.M.K."/>
            <person name="Emerson J.B."/>
            <person name="Anantharaman K."/>
            <person name="Thomas B.C."/>
            <person name="Malmstrom R."/>
            <person name="Stieglmeier M."/>
            <person name="Klingl A."/>
            <person name="Woyke T."/>
            <person name="Ryan C.M."/>
            <person name="Banfield J.F."/>
        </authorList>
    </citation>
    <scope>NUCLEOTIDE SEQUENCE [LARGE SCALE GENOMIC DNA]</scope>
</reference>
<dbReference type="AlphaFoldDB" id="A0A2H0W8D2"/>
<name>A0A2H0W8D2_9BACT</name>
<comment type="caution">
    <text evidence="1">The sequence shown here is derived from an EMBL/GenBank/DDBJ whole genome shotgun (WGS) entry which is preliminary data.</text>
</comment>
<organism evidence="1 2">
    <name type="scientific">Candidatus Beckwithbacteria bacterium CG10_big_fil_rev_8_21_14_0_10_34_10</name>
    <dbReference type="NCBI Taxonomy" id="1974495"/>
    <lineage>
        <taxon>Bacteria</taxon>
        <taxon>Candidatus Beckwithiibacteriota</taxon>
    </lineage>
</organism>
<proteinExistence type="predicted"/>
<sequence>MDESKPEINPLNEDQIFLADLEEKAYNYLNVPTSLALLFFTKSEFFYPLSDPKKLEPYIEERDAHKDLVNKQTILKLMELSKKDNPQAKQFLRAFLPRYIDISLPSGQRGYRGNDKEFEERLSNLANRKDKKNILGWLGNRQQKGENLWRSYIRLKNPLIKIESGITEAEIKEQNLIFDTVERMDSQATAELLFSKIKILKKLGFQSIDQYLELMTGQSPEETKQDILKMIKLLKQIPENHGEKTDYFLKERQVLKGLNLNVDPQADPTDLLQKSLEELGIDKDDFQKKVAIITENLAPELLTAGYFYISRPPQLKNNYPGLEDSAAWQLVKNFPVIITTPGNFNHPEEYRYLNHEFGHALEIFLSLKDNQSFPLLISGRPIPLKEVFSLFQESRMPAKGYFQARQKFLITKYAGLILHELNVWQEAEKVVNNGEKGKDKANFFKEMEASYQENVGEALNCFVPTGRFLGDRFNVNQTPLEPANYAYGIVIAALLRKIVDKAASTEDKNQILSQAVKSLNEKQSPKEFLASLGADWNEALNSLKLLFNI</sequence>
<protein>
    <submittedName>
        <fullName evidence="1">Uncharacterized protein</fullName>
    </submittedName>
</protein>
<dbReference type="EMBL" id="PEZT01000024">
    <property type="protein sequence ID" value="PIS08922.1"/>
    <property type="molecule type" value="Genomic_DNA"/>
</dbReference>
<evidence type="ECO:0000313" key="2">
    <source>
        <dbReference type="Proteomes" id="UP000230093"/>
    </source>
</evidence>
<dbReference type="Proteomes" id="UP000230093">
    <property type="component" value="Unassembled WGS sequence"/>
</dbReference>
<gene>
    <name evidence="1" type="ORF">COT75_04190</name>
</gene>
<accession>A0A2H0W8D2</accession>